<gene>
    <name evidence="2" type="ORF">brsh051_14960</name>
</gene>
<protein>
    <recommendedName>
        <fullName evidence="4">DUF2500 domain-containing protein</fullName>
    </recommendedName>
</protein>
<accession>A0AAN0K6S7</accession>
<feature type="region of interest" description="Disordered" evidence="1">
    <location>
        <begin position="96"/>
        <end position="117"/>
    </location>
</feature>
<dbReference type="KEGG" id="broo:brsh051_14960"/>
<organism evidence="2 3">
    <name type="scientific">Brooklawnia propionicigenes</name>
    <dbReference type="NCBI Taxonomy" id="3041175"/>
    <lineage>
        <taxon>Bacteria</taxon>
        <taxon>Bacillati</taxon>
        <taxon>Actinomycetota</taxon>
        <taxon>Actinomycetes</taxon>
        <taxon>Propionibacteriales</taxon>
        <taxon>Propionibacteriaceae</taxon>
        <taxon>Brooklawnia</taxon>
    </lineage>
</organism>
<evidence type="ECO:0008006" key="4">
    <source>
        <dbReference type="Google" id="ProtNLM"/>
    </source>
</evidence>
<name>A0AAN0K6S7_9ACTN</name>
<sequence>MFSGMLFVAVALCAGGLAIAGLAALLGRASRGTGSTGGVLSAPAQVLAVREISSGGGQQHWVKMQFGDGHQRELMATASQAEVMVRGQQGTVHWTGDRLTGWTPEVGRGPQDVYRSE</sequence>
<dbReference type="EMBL" id="AP028056">
    <property type="protein sequence ID" value="BEH02215.1"/>
    <property type="molecule type" value="Genomic_DNA"/>
</dbReference>
<dbReference type="AlphaFoldDB" id="A0AAN0K6S7"/>
<dbReference type="Proteomes" id="UP001431656">
    <property type="component" value="Chromosome"/>
</dbReference>
<evidence type="ECO:0000256" key="1">
    <source>
        <dbReference type="SAM" id="MobiDB-lite"/>
    </source>
</evidence>
<reference evidence="2" key="1">
    <citation type="journal article" date="2024" name="Int. J. Syst. Evol. Microbiol.">
        <title>Brooklawnia propionicigenes sp. nov., a facultatively anaerobic, propionate-producing bacterium isolated from a methanogenic reactor treating waste from cattle farms.</title>
        <authorList>
            <person name="Akita Y."/>
            <person name="Ueki A."/>
            <person name="Tonouchi A."/>
            <person name="Sugawara Y."/>
            <person name="Honma S."/>
            <person name="Kaku N."/>
            <person name="Ueki K."/>
        </authorList>
    </citation>
    <scope>NUCLEOTIDE SEQUENCE</scope>
    <source>
        <strain evidence="2">SH051</strain>
    </source>
</reference>
<evidence type="ECO:0000313" key="2">
    <source>
        <dbReference type="EMBL" id="BEH02215.1"/>
    </source>
</evidence>
<proteinExistence type="predicted"/>
<evidence type="ECO:0000313" key="3">
    <source>
        <dbReference type="Proteomes" id="UP001431656"/>
    </source>
</evidence>
<keyword evidence="3" id="KW-1185">Reference proteome</keyword>